<feature type="chain" id="PRO_5044011518" evidence="1">
    <location>
        <begin position="19"/>
        <end position="305"/>
    </location>
</feature>
<reference evidence="2" key="1">
    <citation type="submission" date="2023-10" db="EMBL/GenBank/DDBJ databases">
        <title>Genome assembly of Pristionchus species.</title>
        <authorList>
            <person name="Yoshida K."/>
            <person name="Sommer R.J."/>
        </authorList>
    </citation>
    <scope>NUCLEOTIDE SEQUENCE</scope>
    <source>
        <strain evidence="2">RS0144</strain>
    </source>
</reference>
<gene>
    <name evidence="2" type="ORF">PENTCL1PPCAC_2709</name>
</gene>
<name>A0AAV5SGJ6_9BILA</name>
<organism evidence="2 3">
    <name type="scientific">Pristionchus entomophagus</name>
    <dbReference type="NCBI Taxonomy" id="358040"/>
    <lineage>
        <taxon>Eukaryota</taxon>
        <taxon>Metazoa</taxon>
        <taxon>Ecdysozoa</taxon>
        <taxon>Nematoda</taxon>
        <taxon>Chromadorea</taxon>
        <taxon>Rhabditida</taxon>
        <taxon>Rhabditina</taxon>
        <taxon>Diplogasteromorpha</taxon>
        <taxon>Diplogasteroidea</taxon>
        <taxon>Neodiplogasteridae</taxon>
        <taxon>Pristionchus</taxon>
    </lineage>
</organism>
<dbReference type="EMBL" id="BTSX01000001">
    <property type="protein sequence ID" value="GMS80534.1"/>
    <property type="molecule type" value="Genomic_DNA"/>
</dbReference>
<feature type="signal peptide" evidence="1">
    <location>
        <begin position="1"/>
        <end position="18"/>
    </location>
</feature>
<proteinExistence type="predicted"/>
<keyword evidence="3" id="KW-1185">Reference proteome</keyword>
<sequence length="305" mass="33550">MRLRHLLLVLISISTSLAELKRICVCGTQRIPCECLVEHQSKLNNLRDRVFRAFSVPSAPAPEPIQPSYFQLSRNVISSPYGQSIDQPIGYVLTNSPAEAFYLDASTGQLVPTTRPRPFYPVQNSLVAPEFQPQQQLLPRPPLTTASRQSFLVSGAASQAAFRASRMIRPQPTPYYGNTVNPSLSFPSPGIPLPVSIPAYTPYQPQPYFRTVKSPQPGDVEDFSFVDAGNQVVEEDEIDRKYKSFVSGAPPSASIGEVVRTKPRSLLETLPPGLIAKVARKIAAKLPPPKFSFSITPSKSQPSFQ</sequence>
<evidence type="ECO:0000313" key="2">
    <source>
        <dbReference type="EMBL" id="GMS80534.1"/>
    </source>
</evidence>
<comment type="caution">
    <text evidence="2">The sequence shown here is derived from an EMBL/GenBank/DDBJ whole genome shotgun (WGS) entry which is preliminary data.</text>
</comment>
<protein>
    <submittedName>
        <fullName evidence="2">Uncharacterized protein</fullName>
    </submittedName>
</protein>
<evidence type="ECO:0000313" key="3">
    <source>
        <dbReference type="Proteomes" id="UP001432027"/>
    </source>
</evidence>
<dbReference type="Proteomes" id="UP001432027">
    <property type="component" value="Unassembled WGS sequence"/>
</dbReference>
<dbReference type="AlphaFoldDB" id="A0AAV5SGJ6"/>
<accession>A0AAV5SGJ6</accession>
<evidence type="ECO:0000256" key="1">
    <source>
        <dbReference type="SAM" id="SignalP"/>
    </source>
</evidence>
<keyword evidence="1" id="KW-0732">Signal</keyword>